<comment type="caution">
    <text evidence="1">The sequence shown here is derived from an EMBL/GenBank/DDBJ whole genome shotgun (WGS) entry which is preliminary data.</text>
</comment>
<proteinExistence type="predicted"/>
<dbReference type="AlphaFoldDB" id="A0A4Y2GR70"/>
<keyword evidence="2" id="KW-1185">Reference proteome</keyword>
<protein>
    <submittedName>
        <fullName evidence="1">Uncharacterized protein</fullName>
    </submittedName>
</protein>
<evidence type="ECO:0000313" key="1">
    <source>
        <dbReference type="EMBL" id="GBM56230.1"/>
    </source>
</evidence>
<dbReference type="EMBL" id="BGPR01001535">
    <property type="protein sequence ID" value="GBM56230.1"/>
    <property type="molecule type" value="Genomic_DNA"/>
</dbReference>
<dbReference type="Proteomes" id="UP000499080">
    <property type="component" value="Unassembled WGS sequence"/>
</dbReference>
<sequence>MKVETTEEEIDLDVQEPVEVFMDSVESVDVSSIDDQVTVNEHTIKTVEEKTDIQESVGLCNEVDNNSYPIAGPSKNIPSPFKRVLFWLQREDDERKKRKHEKLPAVVISPQMIIYYKKKEDAV</sequence>
<accession>A0A4Y2GR70</accession>
<gene>
    <name evidence="1" type="ORF">AVEN_109919_1</name>
</gene>
<name>A0A4Y2GR70_ARAVE</name>
<reference evidence="1 2" key="1">
    <citation type="journal article" date="2019" name="Sci. Rep.">
        <title>Orb-weaving spider Araneus ventricosus genome elucidates the spidroin gene catalogue.</title>
        <authorList>
            <person name="Kono N."/>
            <person name="Nakamura H."/>
            <person name="Ohtoshi R."/>
            <person name="Moran D.A.P."/>
            <person name="Shinohara A."/>
            <person name="Yoshida Y."/>
            <person name="Fujiwara M."/>
            <person name="Mori M."/>
            <person name="Tomita M."/>
            <person name="Arakawa K."/>
        </authorList>
    </citation>
    <scope>NUCLEOTIDE SEQUENCE [LARGE SCALE GENOMIC DNA]</scope>
</reference>
<evidence type="ECO:0000313" key="2">
    <source>
        <dbReference type="Proteomes" id="UP000499080"/>
    </source>
</evidence>
<organism evidence="1 2">
    <name type="scientific">Araneus ventricosus</name>
    <name type="common">Orbweaver spider</name>
    <name type="synonym">Epeira ventricosa</name>
    <dbReference type="NCBI Taxonomy" id="182803"/>
    <lineage>
        <taxon>Eukaryota</taxon>
        <taxon>Metazoa</taxon>
        <taxon>Ecdysozoa</taxon>
        <taxon>Arthropoda</taxon>
        <taxon>Chelicerata</taxon>
        <taxon>Arachnida</taxon>
        <taxon>Araneae</taxon>
        <taxon>Araneomorphae</taxon>
        <taxon>Entelegynae</taxon>
        <taxon>Araneoidea</taxon>
        <taxon>Araneidae</taxon>
        <taxon>Araneus</taxon>
    </lineage>
</organism>